<evidence type="ECO:0000313" key="1">
    <source>
        <dbReference type="EMBL" id="KAL0178007.1"/>
    </source>
</evidence>
<evidence type="ECO:0000313" key="2">
    <source>
        <dbReference type="Proteomes" id="UP001529510"/>
    </source>
</evidence>
<proteinExistence type="predicted"/>
<dbReference type="AlphaFoldDB" id="A0ABD0PVG6"/>
<gene>
    <name evidence="1" type="ORF">M9458_026901</name>
</gene>
<accession>A0ABD0PVG6</accession>
<dbReference type="Proteomes" id="UP001529510">
    <property type="component" value="Unassembled WGS sequence"/>
</dbReference>
<feature type="non-terminal residue" evidence="1">
    <location>
        <position position="52"/>
    </location>
</feature>
<protein>
    <submittedName>
        <fullName evidence="1">Uncharacterized protein</fullName>
    </submittedName>
</protein>
<name>A0ABD0PVG6_CIRMR</name>
<organism evidence="1 2">
    <name type="scientific">Cirrhinus mrigala</name>
    <name type="common">Mrigala</name>
    <dbReference type="NCBI Taxonomy" id="683832"/>
    <lineage>
        <taxon>Eukaryota</taxon>
        <taxon>Metazoa</taxon>
        <taxon>Chordata</taxon>
        <taxon>Craniata</taxon>
        <taxon>Vertebrata</taxon>
        <taxon>Euteleostomi</taxon>
        <taxon>Actinopterygii</taxon>
        <taxon>Neopterygii</taxon>
        <taxon>Teleostei</taxon>
        <taxon>Ostariophysi</taxon>
        <taxon>Cypriniformes</taxon>
        <taxon>Cyprinidae</taxon>
        <taxon>Labeoninae</taxon>
        <taxon>Labeonini</taxon>
        <taxon>Cirrhinus</taxon>
    </lineage>
</organism>
<keyword evidence="2" id="KW-1185">Reference proteome</keyword>
<sequence>GLFLQSSACAGAPGVRDSGYDSLRRRISIVDRLMQTHSVWKPDVFCSRSRQG</sequence>
<comment type="caution">
    <text evidence="1">The sequence shown here is derived from an EMBL/GenBank/DDBJ whole genome shotgun (WGS) entry which is preliminary data.</text>
</comment>
<feature type="non-terminal residue" evidence="1">
    <location>
        <position position="1"/>
    </location>
</feature>
<dbReference type="EMBL" id="JAMKFB020000013">
    <property type="protein sequence ID" value="KAL0178007.1"/>
    <property type="molecule type" value="Genomic_DNA"/>
</dbReference>
<reference evidence="1 2" key="1">
    <citation type="submission" date="2024-05" db="EMBL/GenBank/DDBJ databases">
        <title>Genome sequencing and assembly of Indian major carp, Cirrhinus mrigala (Hamilton, 1822).</title>
        <authorList>
            <person name="Mohindra V."/>
            <person name="Chowdhury L.M."/>
            <person name="Lal K."/>
            <person name="Jena J.K."/>
        </authorList>
    </citation>
    <scope>NUCLEOTIDE SEQUENCE [LARGE SCALE GENOMIC DNA]</scope>
    <source>
        <strain evidence="1">CM1030</strain>
        <tissue evidence="1">Blood</tissue>
    </source>
</reference>